<protein>
    <submittedName>
        <fullName evidence="1">Uncharacterized protein</fullName>
    </submittedName>
</protein>
<proteinExistence type="predicted"/>
<sequence length="139" mass="15702">MLTLANTSSPKIDFAYKFAAIKPQSPDKAFSGVKHFMFVDFMICSKYSFKSFIFVLTTTLFSHSNSTHICKNSWSTTQFRSLVAPLMSYTIFPKIMPFSVEATFMLALMLVKSLGARVSDWGFSTSFKSPRVASSRVRF</sequence>
<accession>A0A3M7R2K3</accession>
<dbReference type="Proteomes" id="UP000276133">
    <property type="component" value="Unassembled WGS sequence"/>
</dbReference>
<organism evidence="1 2">
    <name type="scientific">Brachionus plicatilis</name>
    <name type="common">Marine rotifer</name>
    <name type="synonym">Brachionus muelleri</name>
    <dbReference type="NCBI Taxonomy" id="10195"/>
    <lineage>
        <taxon>Eukaryota</taxon>
        <taxon>Metazoa</taxon>
        <taxon>Spiralia</taxon>
        <taxon>Gnathifera</taxon>
        <taxon>Rotifera</taxon>
        <taxon>Eurotatoria</taxon>
        <taxon>Monogononta</taxon>
        <taxon>Pseudotrocha</taxon>
        <taxon>Ploima</taxon>
        <taxon>Brachionidae</taxon>
        <taxon>Brachionus</taxon>
    </lineage>
</organism>
<comment type="caution">
    <text evidence="1">The sequence shown here is derived from an EMBL/GenBank/DDBJ whole genome shotgun (WGS) entry which is preliminary data.</text>
</comment>
<name>A0A3M7R2K3_BRAPC</name>
<gene>
    <name evidence="1" type="ORF">BpHYR1_041019</name>
</gene>
<dbReference type="EMBL" id="REGN01004370">
    <property type="protein sequence ID" value="RNA17796.1"/>
    <property type="molecule type" value="Genomic_DNA"/>
</dbReference>
<evidence type="ECO:0000313" key="1">
    <source>
        <dbReference type="EMBL" id="RNA17796.1"/>
    </source>
</evidence>
<reference evidence="1 2" key="1">
    <citation type="journal article" date="2018" name="Sci. Rep.">
        <title>Genomic signatures of local adaptation to the degree of environmental predictability in rotifers.</title>
        <authorList>
            <person name="Franch-Gras L."/>
            <person name="Hahn C."/>
            <person name="Garcia-Roger E.M."/>
            <person name="Carmona M.J."/>
            <person name="Serra M."/>
            <person name="Gomez A."/>
        </authorList>
    </citation>
    <scope>NUCLEOTIDE SEQUENCE [LARGE SCALE GENOMIC DNA]</scope>
    <source>
        <strain evidence="1">HYR1</strain>
    </source>
</reference>
<evidence type="ECO:0000313" key="2">
    <source>
        <dbReference type="Proteomes" id="UP000276133"/>
    </source>
</evidence>
<dbReference type="AlphaFoldDB" id="A0A3M7R2K3"/>
<keyword evidence="2" id="KW-1185">Reference proteome</keyword>